<reference evidence="3 4" key="1">
    <citation type="journal article" date="2011" name="Proc. Natl. Acad. Sci. U.S.A.">
        <title>Niche of harmful alga Aureococcus anophagefferens revealed through ecogenomics.</title>
        <authorList>
            <person name="Gobler C.J."/>
            <person name="Berry D.L."/>
            <person name="Dyhrman S.T."/>
            <person name="Wilhelm S.W."/>
            <person name="Salamov A."/>
            <person name="Lobanov A.V."/>
            <person name="Zhang Y."/>
            <person name="Collier J.L."/>
            <person name="Wurch L.L."/>
            <person name="Kustka A.B."/>
            <person name="Dill B.D."/>
            <person name="Shah M."/>
            <person name="VerBerkmoes N.C."/>
            <person name="Kuo A."/>
            <person name="Terry A."/>
            <person name="Pangilinan J."/>
            <person name="Lindquist E.A."/>
            <person name="Lucas S."/>
            <person name="Paulsen I.T."/>
            <person name="Hattenrath-Lehmann T.K."/>
            <person name="Talmage S.C."/>
            <person name="Walker E.A."/>
            <person name="Koch F."/>
            <person name="Burson A.M."/>
            <person name="Marcoval M.A."/>
            <person name="Tang Y.Z."/>
            <person name="Lecleir G.R."/>
            <person name="Coyne K.J."/>
            <person name="Berg G.M."/>
            <person name="Bertrand E.M."/>
            <person name="Saito M.A."/>
            <person name="Gladyshev V.N."/>
            <person name="Grigoriev I.V."/>
        </authorList>
    </citation>
    <scope>NUCLEOTIDE SEQUENCE [LARGE SCALE GENOMIC DNA]</scope>
    <source>
        <strain evidence="4">CCMP 1984</strain>
    </source>
</reference>
<organism evidence="4">
    <name type="scientific">Aureococcus anophagefferens</name>
    <name type="common">Harmful bloom alga</name>
    <dbReference type="NCBI Taxonomy" id="44056"/>
    <lineage>
        <taxon>Eukaryota</taxon>
        <taxon>Sar</taxon>
        <taxon>Stramenopiles</taxon>
        <taxon>Ochrophyta</taxon>
        <taxon>Pelagophyceae</taxon>
        <taxon>Pelagomonadales</taxon>
        <taxon>Pelagomonadaceae</taxon>
        <taxon>Aureococcus</taxon>
    </lineage>
</organism>
<dbReference type="Pfam" id="PF13499">
    <property type="entry name" value="EF-hand_7"/>
    <property type="match status" value="1"/>
</dbReference>
<proteinExistence type="predicted"/>
<gene>
    <name evidence="3" type="ORF">AURANDRAFT_9177</name>
</gene>
<dbReference type="InterPro" id="IPR018247">
    <property type="entry name" value="EF_Hand_1_Ca_BS"/>
</dbReference>
<evidence type="ECO:0000313" key="3">
    <source>
        <dbReference type="EMBL" id="EGB10927.1"/>
    </source>
</evidence>
<dbReference type="PROSITE" id="PS50222">
    <property type="entry name" value="EF_HAND_2"/>
    <property type="match status" value="1"/>
</dbReference>
<dbReference type="OrthoDB" id="26525at2759"/>
<dbReference type="EMBL" id="GL833123">
    <property type="protein sequence ID" value="EGB10927.1"/>
    <property type="molecule type" value="Genomic_DNA"/>
</dbReference>
<dbReference type="PROSITE" id="PS00018">
    <property type="entry name" value="EF_HAND_1"/>
    <property type="match status" value="2"/>
</dbReference>
<keyword evidence="1" id="KW-0106">Calcium</keyword>
<feature type="non-terminal residue" evidence="3">
    <location>
        <position position="67"/>
    </location>
</feature>
<dbReference type="Gene3D" id="1.10.238.10">
    <property type="entry name" value="EF-hand"/>
    <property type="match status" value="1"/>
</dbReference>
<dbReference type="SUPFAM" id="SSF47473">
    <property type="entry name" value="EF-hand"/>
    <property type="match status" value="1"/>
</dbReference>
<sequence>QRRKLRRFFDELDEDGSGHISVEELLGPLLAFGLASSEGDVSAFVDEVDEDASGQICYPEFVRALQA</sequence>
<dbReference type="InterPro" id="IPR002048">
    <property type="entry name" value="EF_hand_dom"/>
</dbReference>
<protein>
    <recommendedName>
        <fullName evidence="2">EF-hand domain-containing protein</fullName>
    </recommendedName>
</protein>
<dbReference type="AlphaFoldDB" id="F0Y1J7"/>
<evidence type="ECO:0000256" key="1">
    <source>
        <dbReference type="ARBA" id="ARBA00022837"/>
    </source>
</evidence>
<dbReference type="CDD" id="cd00051">
    <property type="entry name" value="EFh"/>
    <property type="match status" value="1"/>
</dbReference>
<feature type="domain" description="EF-hand" evidence="2">
    <location>
        <begin position="1"/>
        <end position="35"/>
    </location>
</feature>
<name>F0Y1J7_AURAN</name>
<dbReference type="eggNOG" id="ENOG502SASG">
    <property type="taxonomic scope" value="Eukaryota"/>
</dbReference>
<accession>F0Y1J7</accession>
<keyword evidence="4" id="KW-1185">Reference proteome</keyword>
<dbReference type="InterPro" id="IPR011992">
    <property type="entry name" value="EF-hand-dom_pair"/>
</dbReference>
<dbReference type="Proteomes" id="UP000002729">
    <property type="component" value="Unassembled WGS sequence"/>
</dbReference>
<dbReference type="InParanoid" id="F0Y1J7"/>
<evidence type="ECO:0000259" key="2">
    <source>
        <dbReference type="PROSITE" id="PS50222"/>
    </source>
</evidence>
<dbReference type="GeneID" id="20229347"/>
<feature type="non-terminal residue" evidence="3">
    <location>
        <position position="1"/>
    </location>
</feature>
<dbReference type="RefSeq" id="XP_009034182.1">
    <property type="nucleotide sequence ID" value="XM_009035934.1"/>
</dbReference>
<evidence type="ECO:0000313" key="4">
    <source>
        <dbReference type="Proteomes" id="UP000002729"/>
    </source>
</evidence>
<dbReference type="GO" id="GO:0005509">
    <property type="term" value="F:calcium ion binding"/>
    <property type="evidence" value="ECO:0007669"/>
    <property type="project" value="InterPro"/>
</dbReference>
<dbReference type="KEGG" id="aaf:AURANDRAFT_9177"/>